<organism evidence="1 2">
    <name type="scientific">Algoriphagus ornithinivorans</name>
    <dbReference type="NCBI Taxonomy" id="226506"/>
    <lineage>
        <taxon>Bacteria</taxon>
        <taxon>Pseudomonadati</taxon>
        <taxon>Bacteroidota</taxon>
        <taxon>Cytophagia</taxon>
        <taxon>Cytophagales</taxon>
        <taxon>Cyclobacteriaceae</taxon>
        <taxon>Algoriphagus</taxon>
    </lineage>
</organism>
<dbReference type="EMBL" id="FOVW01000005">
    <property type="protein sequence ID" value="SFO26484.1"/>
    <property type="molecule type" value="Genomic_DNA"/>
</dbReference>
<evidence type="ECO:0000313" key="1">
    <source>
        <dbReference type="EMBL" id="SFO26484.1"/>
    </source>
</evidence>
<dbReference type="AlphaFoldDB" id="A0A1I5FRR5"/>
<proteinExistence type="predicted"/>
<evidence type="ECO:0000313" key="2">
    <source>
        <dbReference type="Proteomes" id="UP000199564"/>
    </source>
</evidence>
<gene>
    <name evidence="1" type="ORF">SAMN04488519_10525</name>
</gene>
<name>A0A1I5FRR5_9BACT</name>
<reference evidence="2" key="1">
    <citation type="submission" date="2016-10" db="EMBL/GenBank/DDBJ databases">
        <authorList>
            <person name="Varghese N."/>
            <person name="Submissions S."/>
        </authorList>
    </citation>
    <scope>NUCLEOTIDE SEQUENCE [LARGE SCALE GENOMIC DNA]</scope>
    <source>
        <strain evidence="2">DSM 15282</strain>
    </source>
</reference>
<dbReference type="Proteomes" id="UP000199564">
    <property type="component" value="Unassembled WGS sequence"/>
</dbReference>
<keyword evidence="2" id="KW-1185">Reference proteome</keyword>
<accession>A0A1I5FRR5</accession>
<dbReference type="RefSeq" id="WP_175557874.1">
    <property type="nucleotide sequence ID" value="NZ_FOVW01000005.1"/>
</dbReference>
<sequence length="55" mass="6560">MTITINKKNKDDLKKILKEKKDQKAQSGKLQKHFGKLKRKLDGLDYQMEIRENED</sequence>
<protein>
    <submittedName>
        <fullName evidence="1">Uncharacterized protein</fullName>
    </submittedName>
</protein>
<dbReference type="STRING" id="226506.SAMN04488519_10525"/>